<keyword evidence="11" id="KW-1185">Reference proteome</keyword>
<comment type="subcellular location">
    <subcellularLocation>
        <location evidence="3">Cytoplasm</location>
    </subcellularLocation>
</comment>
<organism evidence="10 11">
    <name type="scientific">Microbulbifer okhotskensis</name>
    <dbReference type="NCBI Taxonomy" id="2926617"/>
    <lineage>
        <taxon>Bacteria</taxon>
        <taxon>Pseudomonadati</taxon>
        <taxon>Pseudomonadota</taxon>
        <taxon>Gammaproteobacteria</taxon>
        <taxon>Cellvibrionales</taxon>
        <taxon>Microbulbiferaceae</taxon>
        <taxon>Microbulbifer</taxon>
    </lineage>
</organism>
<evidence type="ECO:0000256" key="9">
    <source>
        <dbReference type="PROSITE-ProRule" id="PRU10076"/>
    </source>
</evidence>
<dbReference type="Gene3D" id="3.40.630.20">
    <property type="entry name" value="Peptidase C15, pyroglutamyl peptidase I-like"/>
    <property type="match status" value="1"/>
</dbReference>
<name>A0A9X2EQY3_9GAMM</name>
<gene>
    <name evidence="10" type="primary">pcp</name>
    <name evidence="10" type="ORF">MO867_17650</name>
</gene>
<reference evidence="10" key="1">
    <citation type="journal article" date="2022" name="Arch. Microbiol.">
        <title>Microbulbifer okhotskensis sp. nov., isolated from a deep bottom sediment of the Okhotsk Sea.</title>
        <authorList>
            <person name="Romanenko L."/>
            <person name="Kurilenko V."/>
            <person name="Otstavnykh N."/>
            <person name="Velansky P."/>
            <person name="Isaeva M."/>
            <person name="Mikhailov V."/>
        </authorList>
    </citation>
    <scope>NUCLEOTIDE SEQUENCE</scope>
    <source>
        <strain evidence="10">OS29</strain>
    </source>
</reference>
<dbReference type="SUPFAM" id="SSF53182">
    <property type="entry name" value="Pyrrolidone carboxyl peptidase (pyroglutamate aminopeptidase)"/>
    <property type="match status" value="1"/>
</dbReference>
<protein>
    <recommendedName>
        <fullName evidence="9">Pyroglutamyl-peptidase I</fullName>
        <ecNumber evidence="9">3.4.19.3</ecNumber>
    </recommendedName>
</protein>
<comment type="caution">
    <text evidence="10">The sequence shown here is derived from an EMBL/GenBank/DDBJ whole genome shotgun (WGS) entry which is preliminary data.</text>
</comment>
<evidence type="ECO:0000256" key="4">
    <source>
        <dbReference type="ARBA" id="ARBA00006641"/>
    </source>
</evidence>
<dbReference type="PROSITE" id="PS01333">
    <property type="entry name" value="PYRASE_GLU"/>
    <property type="match status" value="1"/>
</dbReference>
<dbReference type="EMBL" id="JALBWM010000110">
    <property type="protein sequence ID" value="MCO1336160.1"/>
    <property type="molecule type" value="Genomic_DNA"/>
</dbReference>
<dbReference type="Pfam" id="PF01470">
    <property type="entry name" value="Peptidase_C15"/>
    <property type="match status" value="1"/>
</dbReference>
<keyword evidence="7 10" id="KW-0378">Hydrolase</keyword>
<comment type="function">
    <text evidence="2">Removes 5-oxoproline from various penultimate amino acid residues except L-proline.</text>
</comment>
<accession>A0A9X2EQY3</accession>
<dbReference type="GO" id="GO:0016920">
    <property type="term" value="F:pyroglutamyl-peptidase activity"/>
    <property type="evidence" value="ECO:0007669"/>
    <property type="project" value="UniProtKB-EC"/>
</dbReference>
<comment type="similarity">
    <text evidence="4">Belongs to the peptidase C15 family.</text>
</comment>
<evidence type="ECO:0000256" key="6">
    <source>
        <dbReference type="ARBA" id="ARBA00022670"/>
    </source>
</evidence>
<dbReference type="InterPro" id="IPR036440">
    <property type="entry name" value="Peptidase_C15-like_sf"/>
</dbReference>
<dbReference type="InterPro" id="IPR000816">
    <property type="entry name" value="Peptidase_C15"/>
</dbReference>
<dbReference type="NCBIfam" id="NF009676">
    <property type="entry name" value="PRK13197.1"/>
    <property type="match status" value="1"/>
</dbReference>
<comment type="catalytic activity">
    <reaction evidence="1 9">
        <text>Release of an N-terminal pyroglutamyl group from a polypeptide, the second amino acid generally not being Pro.</text>
        <dbReference type="EC" id="3.4.19.3"/>
    </reaction>
</comment>
<evidence type="ECO:0000256" key="1">
    <source>
        <dbReference type="ARBA" id="ARBA00001770"/>
    </source>
</evidence>
<dbReference type="GO" id="GO:0006508">
    <property type="term" value="P:proteolysis"/>
    <property type="evidence" value="ECO:0007669"/>
    <property type="project" value="UniProtKB-KW"/>
</dbReference>
<dbReference type="EC" id="3.4.19.3" evidence="9"/>
<dbReference type="CDD" id="cd00501">
    <property type="entry name" value="Peptidase_C15"/>
    <property type="match status" value="1"/>
</dbReference>
<keyword evidence="8" id="KW-0788">Thiol protease</keyword>
<dbReference type="InterPro" id="IPR033693">
    <property type="entry name" value="PGPEP1_Glu_AS"/>
</dbReference>
<proteinExistence type="inferred from homology"/>
<evidence type="ECO:0000256" key="7">
    <source>
        <dbReference type="ARBA" id="ARBA00022801"/>
    </source>
</evidence>
<dbReference type="NCBIfam" id="TIGR00504">
    <property type="entry name" value="pyro_pdase"/>
    <property type="match status" value="1"/>
</dbReference>
<dbReference type="AlphaFoldDB" id="A0A9X2EQY3"/>
<dbReference type="PANTHER" id="PTHR23402">
    <property type="entry name" value="PROTEASE FAMILY C15 PYROGLUTAMYL-PEPTIDASE I-RELATED"/>
    <property type="match status" value="1"/>
</dbReference>
<dbReference type="InterPro" id="IPR016125">
    <property type="entry name" value="Peptidase_C15-like"/>
</dbReference>
<evidence type="ECO:0000313" key="11">
    <source>
        <dbReference type="Proteomes" id="UP001139028"/>
    </source>
</evidence>
<evidence type="ECO:0000256" key="2">
    <source>
        <dbReference type="ARBA" id="ARBA00002280"/>
    </source>
</evidence>
<feature type="active site" evidence="9">
    <location>
        <position position="80"/>
    </location>
</feature>
<evidence type="ECO:0000313" key="10">
    <source>
        <dbReference type="EMBL" id="MCO1336160.1"/>
    </source>
</evidence>
<keyword evidence="6" id="KW-0645">Protease</keyword>
<evidence type="ECO:0000256" key="5">
    <source>
        <dbReference type="ARBA" id="ARBA00022490"/>
    </source>
</evidence>
<dbReference type="RefSeq" id="WP_252471610.1">
    <property type="nucleotide sequence ID" value="NZ_JALBWM010000110.1"/>
</dbReference>
<dbReference type="InterPro" id="IPR029762">
    <property type="entry name" value="PGP-I_bact-type"/>
</dbReference>
<keyword evidence="5" id="KW-0963">Cytoplasm</keyword>
<dbReference type="PIRSF" id="PIRSF015592">
    <property type="entry name" value="Prld-crbxl_pptds"/>
    <property type="match status" value="1"/>
</dbReference>
<dbReference type="GO" id="GO:0005829">
    <property type="term" value="C:cytosol"/>
    <property type="evidence" value="ECO:0007669"/>
    <property type="project" value="InterPro"/>
</dbReference>
<dbReference type="PRINTS" id="PR00706">
    <property type="entry name" value="PYROGLUPTASE"/>
</dbReference>
<evidence type="ECO:0000256" key="8">
    <source>
        <dbReference type="ARBA" id="ARBA00022807"/>
    </source>
</evidence>
<dbReference type="PANTHER" id="PTHR23402:SF1">
    <property type="entry name" value="PYROGLUTAMYL-PEPTIDASE I"/>
    <property type="match status" value="1"/>
</dbReference>
<evidence type="ECO:0000256" key="3">
    <source>
        <dbReference type="ARBA" id="ARBA00004496"/>
    </source>
</evidence>
<sequence>MPNVLLTGFGPFENTPVNPAEAVMRVLDGTRILNSDICGLLVQNNFFESIDTVTDAIAQMRPQLVIMMGEYGGRAEITVERIAQNFNDSTRYSLKDNRGMELQGEPTVEDGPAAYRSNLPLRAMVKAMRSAGVPADISDNAATFGCNHLMYGVLHYVAVNQLDILTGWIHLPRLPEIAALPENLGTPSMSRETAALGVHAAIEAALTHPQDINEPIPSRLQI</sequence>
<dbReference type="Proteomes" id="UP001139028">
    <property type="component" value="Unassembled WGS sequence"/>
</dbReference>